<evidence type="ECO:0008006" key="7">
    <source>
        <dbReference type="Google" id="ProtNLM"/>
    </source>
</evidence>
<evidence type="ECO:0000256" key="2">
    <source>
        <dbReference type="ARBA" id="ARBA00022729"/>
    </source>
</evidence>
<dbReference type="Proteomes" id="UP000027120">
    <property type="component" value="Unassembled WGS sequence"/>
</dbReference>
<feature type="non-terminal residue" evidence="5">
    <location>
        <position position="1"/>
    </location>
</feature>
<evidence type="ECO:0000256" key="4">
    <source>
        <dbReference type="ARBA" id="ARBA00023180"/>
    </source>
</evidence>
<evidence type="ECO:0000256" key="1">
    <source>
        <dbReference type="ARBA" id="ARBA00008668"/>
    </source>
</evidence>
<name>A0A067GTX9_CITSI</name>
<reference evidence="5 6" key="1">
    <citation type="submission" date="2014-04" db="EMBL/GenBank/DDBJ databases">
        <authorList>
            <consortium name="International Citrus Genome Consortium"/>
            <person name="Gmitter F."/>
            <person name="Chen C."/>
            <person name="Farmerie W."/>
            <person name="Harkins T."/>
            <person name="Desany B."/>
            <person name="Mohiuddin M."/>
            <person name="Kodira C."/>
            <person name="Borodovsky M."/>
            <person name="Lomsadze A."/>
            <person name="Burns P."/>
            <person name="Jenkins J."/>
            <person name="Prochnik S."/>
            <person name="Shu S."/>
            <person name="Chapman J."/>
            <person name="Pitluck S."/>
            <person name="Schmutz J."/>
            <person name="Rokhsar D."/>
        </authorList>
    </citation>
    <scope>NUCLEOTIDE SEQUENCE</scope>
</reference>
<sequence>VERECNFIHFLVSRQQSTQPNILSSLRINLTIKPSKLKHVPALFNINITLSTIIKMSSVFLLPRALSFGDSISDTGNQIRDHPVLYYAARLPYGQTYFHDKPTGRWSDGLLMIDYIAMDLKLPLLNPYLDKNTSFNNGVNFAVAASTALDDWFFAARNIPVKWANNNAPLKVQLNWFKTYLNSSVCQSNTDCARKLRRSIVILETGSNDYSYALFQGKSIQEVQTYIRDIVGAIVDAVREVIRLGAIRVVVTGTLPEGCCPIFLAAFPNSDPKAYDDKGCLRDLNEKGALAKLRPEFPHADIIYADYYAAFLSVLRRAESLGEPSSTLKACCGTGGLYNFDKNLTKVCGAPGVPVCPNPDQHISWDGTHLTQNNSMYTVEIDHFKF</sequence>
<protein>
    <recommendedName>
        <fullName evidence="7">GDSL esterase/lipase</fullName>
    </recommendedName>
</protein>
<dbReference type="EMBL" id="KK784875">
    <property type="protein sequence ID" value="KDO83163.1"/>
    <property type="molecule type" value="Genomic_DNA"/>
</dbReference>
<evidence type="ECO:0000256" key="3">
    <source>
        <dbReference type="ARBA" id="ARBA00022801"/>
    </source>
</evidence>
<keyword evidence="2" id="KW-0732">Signal</keyword>
<dbReference type="Gene3D" id="3.40.50.1110">
    <property type="entry name" value="SGNH hydrolase"/>
    <property type="match status" value="1"/>
</dbReference>
<dbReference type="SMR" id="A0A067GTX9"/>
<keyword evidence="3" id="KW-0378">Hydrolase</keyword>
<dbReference type="InterPro" id="IPR035669">
    <property type="entry name" value="SGNH_plant_lipase-like"/>
</dbReference>
<gene>
    <name evidence="5" type="ORF">CISIN_1g037165mg</name>
</gene>
<dbReference type="Pfam" id="PF00657">
    <property type="entry name" value="Lipase_GDSL"/>
    <property type="match status" value="1"/>
</dbReference>
<keyword evidence="6" id="KW-1185">Reference proteome</keyword>
<dbReference type="PANTHER" id="PTHR22835:SF677">
    <property type="entry name" value="ACETYLAJMALAN ESTERASE-LIKE"/>
    <property type="match status" value="1"/>
</dbReference>
<evidence type="ECO:0000313" key="5">
    <source>
        <dbReference type="EMBL" id="KDO83163.1"/>
    </source>
</evidence>
<comment type="similarity">
    <text evidence="1">Belongs to the 'GDSL' lipolytic enzyme family.</text>
</comment>
<dbReference type="PANTHER" id="PTHR22835">
    <property type="entry name" value="ZINC FINGER FYVE DOMAIN CONTAINING PROTEIN"/>
    <property type="match status" value="1"/>
</dbReference>
<organism evidence="5 6">
    <name type="scientific">Citrus sinensis</name>
    <name type="common">Sweet orange</name>
    <name type="synonym">Citrus aurantium var. sinensis</name>
    <dbReference type="NCBI Taxonomy" id="2711"/>
    <lineage>
        <taxon>Eukaryota</taxon>
        <taxon>Viridiplantae</taxon>
        <taxon>Streptophyta</taxon>
        <taxon>Embryophyta</taxon>
        <taxon>Tracheophyta</taxon>
        <taxon>Spermatophyta</taxon>
        <taxon>Magnoliopsida</taxon>
        <taxon>eudicotyledons</taxon>
        <taxon>Gunneridae</taxon>
        <taxon>Pentapetalae</taxon>
        <taxon>rosids</taxon>
        <taxon>malvids</taxon>
        <taxon>Sapindales</taxon>
        <taxon>Rutaceae</taxon>
        <taxon>Aurantioideae</taxon>
        <taxon>Citrus</taxon>
    </lineage>
</organism>
<dbReference type="InterPro" id="IPR036514">
    <property type="entry name" value="SGNH_hydro_sf"/>
</dbReference>
<evidence type="ECO:0000313" key="6">
    <source>
        <dbReference type="Proteomes" id="UP000027120"/>
    </source>
</evidence>
<dbReference type="STRING" id="2711.A0A067GTX9"/>
<dbReference type="GO" id="GO:0016788">
    <property type="term" value="F:hydrolase activity, acting on ester bonds"/>
    <property type="evidence" value="ECO:0007669"/>
    <property type="project" value="InterPro"/>
</dbReference>
<keyword evidence="4" id="KW-0325">Glycoprotein</keyword>
<accession>A0A067GTX9</accession>
<proteinExistence type="inferred from homology"/>
<dbReference type="InterPro" id="IPR001087">
    <property type="entry name" value="GDSL"/>
</dbReference>
<dbReference type="AlphaFoldDB" id="A0A067GTX9"/>
<dbReference type="CDD" id="cd01837">
    <property type="entry name" value="SGNH_plant_lipase_like"/>
    <property type="match status" value="1"/>
</dbReference>